<gene>
    <name evidence="2" type="ORF">HZR21_10965</name>
</gene>
<sequence length="237" mass="27280">MTKHSKLPNKALKRTLIVSVLLALSSLFLLFIITKPKESQETLEYEGNHYFGTTYISPNLNFDEEKTTIFGKSEYLGSYTIKTFNKKSKLWSIESISPKKLIVEMNPGKSSTNFRTWTNKNLSSQKDAFEFLNPKYLTYAIQDNEKTSIETMNSQTQDKVIKEVKNILNKKPAFKTSQTIKATSTYEIYFNNDYKQSLVLQVSLLKIKKRGNVMSLSGDTGYIQYWQVSDKLLNLSK</sequence>
<dbReference type="AlphaFoldDB" id="A0A7V8N2W2"/>
<keyword evidence="3" id="KW-1185">Reference proteome</keyword>
<dbReference type="GeneID" id="303196033"/>
<organism evidence="2 3">
    <name type="scientific">Pseudolactococcus laudensis</name>
    <dbReference type="NCBI Taxonomy" id="1494461"/>
    <lineage>
        <taxon>Bacteria</taxon>
        <taxon>Bacillati</taxon>
        <taxon>Bacillota</taxon>
        <taxon>Bacilli</taxon>
        <taxon>Lactobacillales</taxon>
        <taxon>Streptococcaceae</taxon>
        <taxon>Pseudolactococcus</taxon>
    </lineage>
</organism>
<dbReference type="EMBL" id="JACBNY010000039">
    <property type="protein sequence ID" value="MBA0017601.1"/>
    <property type="molecule type" value="Genomic_DNA"/>
</dbReference>
<accession>A0A7V8N2W2</accession>
<comment type="caution">
    <text evidence="2">The sequence shown here is derived from an EMBL/GenBank/DDBJ whole genome shotgun (WGS) entry which is preliminary data.</text>
</comment>
<dbReference type="Proteomes" id="UP000530186">
    <property type="component" value="Unassembled WGS sequence"/>
</dbReference>
<feature type="transmembrane region" description="Helical" evidence="1">
    <location>
        <begin position="12"/>
        <end position="33"/>
    </location>
</feature>
<keyword evidence="1" id="KW-0472">Membrane</keyword>
<evidence type="ECO:0000313" key="3">
    <source>
        <dbReference type="Proteomes" id="UP000530186"/>
    </source>
</evidence>
<keyword evidence="1" id="KW-0812">Transmembrane</keyword>
<name>A0A7V8N2W2_9LACT</name>
<proteinExistence type="predicted"/>
<keyword evidence="1" id="KW-1133">Transmembrane helix</keyword>
<protein>
    <submittedName>
        <fullName evidence="2">Uncharacterized protein</fullName>
    </submittedName>
</protein>
<dbReference type="RefSeq" id="WP_180747649.1">
    <property type="nucleotide sequence ID" value="NZ_JACBNY010000039.1"/>
</dbReference>
<reference evidence="2 3" key="1">
    <citation type="submission" date="2020-07" db="EMBL/GenBank/DDBJ databases">
        <authorList>
            <person name="Hilgarth M."/>
            <person name="Werum V."/>
            <person name="Vogel R.F."/>
        </authorList>
    </citation>
    <scope>NUCLEOTIDE SEQUENCE [LARGE SCALE GENOMIC DNA]</scope>
    <source>
        <strain evidence="2 3">DSM 28961</strain>
    </source>
</reference>
<evidence type="ECO:0000313" key="2">
    <source>
        <dbReference type="EMBL" id="MBA0017601.1"/>
    </source>
</evidence>
<evidence type="ECO:0000256" key="1">
    <source>
        <dbReference type="SAM" id="Phobius"/>
    </source>
</evidence>